<comment type="caution">
    <text evidence="1">The sequence shown here is derived from an EMBL/GenBank/DDBJ whole genome shotgun (WGS) entry which is preliminary data.</text>
</comment>
<proteinExistence type="predicted"/>
<accession>A0A9P6XND4</accession>
<reference evidence="1 2" key="1">
    <citation type="journal article" date="2020" name="Microb. Genom.">
        <title>Genetic diversity of clinical and environmental Mucorales isolates obtained from an investigation of mucormycosis cases among solid organ transplant recipients.</title>
        <authorList>
            <person name="Nguyen M.H."/>
            <person name="Kaul D."/>
            <person name="Muto C."/>
            <person name="Cheng S.J."/>
            <person name="Richter R.A."/>
            <person name="Bruno V.M."/>
            <person name="Liu G."/>
            <person name="Beyhan S."/>
            <person name="Sundermann A.J."/>
            <person name="Mounaud S."/>
            <person name="Pasculle A.W."/>
            <person name="Nierman W.C."/>
            <person name="Driscoll E."/>
            <person name="Cumbie R."/>
            <person name="Clancy C.J."/>
            <person name="Dupont C.L."/>
        </authorList>
    </citation>
    <scope>NUCLEOTIDE SEQUENCE [LARGE SCALE GENOMIC DNA]</scope>
    <source>
        <strain evidence="1 2">GL24</strain>
    </source>
</reference>
<dbReference type="Proteomes" id="UP000740926">
    <property type="component" value="Unassembled WGS sequence"/>
</dbReference>
<evidence type="ECO:0000313" key="1">
    <source>
        <dbReference type="EMBL" id="KAG1526232.1"/>
    </source>
</evidence>
<evidence type="ECO:0000313" key="2">
    <source>
        <dbReference type="Proteomes" id="UP000740926"/>
    </source>
</evidence>
<name>A0A9P6XND4_9FUNG</name>
<keyword evidence="2" id="KW-1185">Reference proteome</keyword>
<dbReference type="AlphaFoldDB" id="A0A9P6XND4"/>
<sequence length="85" mass="9286">MRCAPRRSMQIATGRCAMTAAWSSTSTSITRCTMTTWTAIVFACKGDLLNDPAAAELKRPAAIAKDAWRQLMPTLRVIGATLELR</sequence>
<organism evidence="1 2">
    <name type="scientific">Rhizopus delemar</name>
    <dbReference type="NCBI Taxonomy" id="936053"/>
    <lineage>
        <taxon>Eukaryota</taxon>
        <taxon>Fungi</taxon>
        <taxon>Fungi incertae sedis</taxon>
        <taxon>Mucoromycota</taxon>
        <taxon>Mucoromycotina</taxon>
        <taxon>Mucoromycetes</taxon>
        <taxon>Mucorales</taxon>
        <taxon>Mucorineae</taxon>
        <taxon>Rhizopodaceae</taxon>
        <taxon>Rhizopus</taxon>
    </lineage>
</organism>
<protein>
    <submittedName>
        <fullName evidence="1">Uncharacterized protein</fullName>
    </submittedName>
</protein>
<gene>
    <name evidence="1" type="ORF">G6F50_018399</name>
</gene>
<dbReference type="EMBL" id="JAANIU010017800">
    <property type="protein sequence ID" value="KAG1526232.1"/>
    <property type="molecule type" value="Genomic_DNA"/>
</dbReference>